<dbReference type="Proteomes" id="UP001166191">
    <property type="component" value="Unassembled WGS sequence"/>
</dbReference>
<name>A0ABS6AQI5_9RHOB</name>
<dbReference type="SMART" id="SM00773">
    <property type="entry name" value="WGR"/>
    <property type="match status" value="1"/>
</dbReference>
<sequence length="90" mass="10475">MFDEPQQLDVFPSSVDLKRIDPSLNMRRFYSISVQPDLFGGVSLVREWGRIGYRGQMLLERHDDEGRAVNALMKLSATKKRRGYRSSLER</sequence>
<proteinExistence type="predicted"/>
<keyword evidence="3" id="KW-1185">Reference proteome</keyword>
<evidence type="ECO:0000259" key="1">
    <source>
        <dbReference type="PROSITE" id="PS51977"/>
    </source>
</evidence>
<dbReference type="EMBL" id="JAHKNG010000039">
    <property type="protein sequence ID" value="MBU3031746.1"/>
    <property type="molecule type" value="Genomic_DNA"/>
</dbReference>
<comment type="caution">
    <text evidence="2">The sequence shown here is derived from an EMBL/GenBank/DDBJ whole genome shotgun (WGS) entry which is preliminary data.</text>
</comment>
<dbReference type="RefSeq" id="WP_216034368.1">
    <property type="nucleotide sequence ID" value="NZ_JAHKNG010000039.1"/>
</dbReference>
<dbReference type="InterPro" id="IPR008893">
    <property type="entry name" value="WGR_domain"/>
</dbReference>
<dbReference type="Pfam" id="PF05406">
    <property type="entry name" value="WGR"/>
    <property type="match status" value="1"/>
</dbReference>
<reference evidence="2" key="1">
    <citation type="submission" date="2021-06" db="EMBL/GenBank/DDBJ databases">
        <title>Paracoccus bacterium XHP0099 sp. nov., isolated from the surface waters of the Yellow Sea.</title>
        <authorList>
            <person name="Xue H."/>
            <person name="Zhang D."/>
        </authorList>
    </citation>
    <scope>NUCLEOTIDE SEQUENCE</scope>
    <source>
        <strain evidence="2">XHP0099</strain>
    </source>
</reference>
<organism evidence="2 3">
    <name type="scientific">Paracoccus marinaquae</name>
    <dbReference type="NCBI Taxonomy" id="2841926"/>
    <lineage>
        <taxon>Bacteria</taxon>
        <taxon>Pseudomonadati</taxon>
        <taxon>Pseudomonadota</taxon>
        <taxon>Alphaproteobacteria</taxon>
        <taxon>Rhodobacterales</taxon>
        <taxon>Paracoccaceae</taxon>
        <taxon>Paracoccus</taxon>
    </lineage>
</organism>
<dbReference type="CDD" id="cd07996">
    <property type="entry name" value="WGR_MMR_like"/>
    <property type="match status" value="1"/>
</dbReference>
<accession>A0ABS6AQI5</accession>
<evidence type="ECO:0000313" key="3">
    <source>
        <dbReference type="Proteomes" id="UP001166191"/>
    </source>
</evidence>
<evidence type="ECO:0000313" key="2">
    <source>
        <dbReference type="EMBL" id="MBU3031746.1"/>
    </source>
</evidence>
<protein>
    <submittedName>
        <fullName evidence="2">WGR domain-containing protein</fullName>
    </submittedName>
</protein>
<feature type="domain" description="WGR" evidence="1">
    <location>
        <begin position="1"/>
        <end position="90"/>
    </location>
</feature>
<dbReference type="PROSITE" id="PS51977">
    <property type="entry name" value="WGR"/>
    <property type="match status" value="1"/>
</dbReference>
<dbReference type="InterPro" id="IPR049809">
    <property type="entry name" value="YehF/YfeS-like_WGR"/>
</dbReference>
<gene>
    <name evidence="2" type="ORF">KNW02_16680</name>
</gene>